<sequence length="430" mass="46833">MSTPGRFARVKELFDTACDLPRAERKAYLAAQCGDDAELRAEVEKLLSFEDTGDGALGGEHRGAGPAFLAEELAATEFVEGNRPSQIDKYRIIREIGHGGMGIVYEAEQENPRRSVALKVIRSVFATADLYKRFRAEAQLLGRLDHPGIAHIYEAGSAEIAGRSCPFFAMEYIEGQPLDRHVREGKLSQNEILELMALVCDAVSYAHQRGIVHRDLKPANILVKQERESTSTGDASSLTPRMAQPKVLDFGIARVTNSDLQVTTIQTHAGQIVGTLAYMSPEQVAGRGDLDVRCDVYALGVILYEILSGRRPFDLVGKSMAEAARIIEEVESTDLASEGPGIPGDVTTIVAKAMEKERERRYHSAGELGDDLRRYLRSEPILARPPSAAYQLRKFARRNRALVLGVGATIVALAGGLVAATAGFLSARAE</sequence>
<dbReference type="InterPro" id="IPR000719">
    <property type="entry name" value="Prot_kinase_dom"/>
</dbReference>
<keyword evidence="2 5" id="KW-0547">Nucleotide-binding</keyword>
<name>A0A956M0Y5_UNCEI</name>
<keyword evidence="6" id="KW-0472">Membrane</keyword>
<evidence type="ECO:0000313" key="8">
    <source>
        <dbReference type="EMBL" id="MCA9729300.1"/>
    </source>
</evidence>
<keyword evidence="6" id="KW-1133">Transmembrane helix</keyword>
<protein>
    <submittedName>
        <fullName evidence="8">Serine/threonine protein kinase</fullName>
    </submittedName>
</protein>
<dbReference type="InterPro" id="IPR008271">
    <property type="entry name" value="Ser/Thr_kinase_AS"/>
</dbReference>
<dbReference type="PROSITE" id="PS00108">
    <property type="entry name" value="PROTEIN_KINASE_ST"/>
    <property type="match status" value="1"/>
</dbReference>
<dbReference type="GO" id="GO:0005524">
    <property type="term" value="F:ATP binding"/>
    <property type="evidence" value="ECO:0007669"/>
    <property type="project" value="UniProtKB-UniRule"/>
</dbReference>
<dbReference type="GO" id="GO:0004674">
    <property type="term" value="F:protein serine/threonine kinase activity"/>
    <property type="evidence" value="ECO:0007669"/>
    <property type="project" value="UniProtKB-KW"/>
</dbReference>
<dbReference type="PROSITE" id="PS00107">
    <property type="entry name" value="PROTEIN_KINASE_ATP"/>
    <property type="match status" value="1"/>
</dbReference>
<evidence type="ECO:0000256" key="6">
    <source>
        <dbReference type="SAM" id="Phobius"/>
    </source>
</evidence>
<keyword evidence="1" id="KW-0808">Transferase</keyword>
<reference evidence="8" key="2">
    <citation type="journal article" date="2021" name="Microbiome">
        <title>Successional dynamics and alternative stable states in a saline activated sludge microbial community over 9 years.</title>
        <authorList>
            <person name="Wang Y."/>
            <person name="Ye J."/>
            <person name="Ju F."/>
            <person name="Liu L."/>
            <person name="Boyd J.A."/>
            <person name="Deng Y."/>
            <person name="Parks D.H."/>
            <person name="Jiang X."/>
            <person name="Yin X."/>
            <person name="Woodcroft B.J."/>
            <person name="Tyson G.W."/>
            <person name="Hugenholtz P."/>
            <person name="Polz M.F."/>
            <person name="Zhang T."/>
        </authorList>
    </citation>
    <scope>NUCLEOTIDE SEQUENCE</scope>
    <source>
        <strain evidence="8">HKST-UBA01</strain>
    </source>
</reference>
<dbReference type="Proteomes" id="UP000697710">
    <property type="component" value="Unassembled WGS sequence"/>
</dbReference>
<dbReference type="Gene3D" id="1.10.510.10">
    <property type="entry name" value="Transferase(Phosphotransferase) domain 1"/>
    <property type="match status" value="1"/>
</dbReference>
<accession>A0A956M0Y5</accession>
<dbReference type="PANTHER" id="PTHR43289:SF6">
    <property type="entry name" value="SERINE_THREONINE-PROTEIN KINASE NEKL-3"/>
    <property type="match status" value="1"/>
</dbReference>
<dbReference type="InterPro" id="IPR017441">
    <property type="entry name" value="Protein_kinase_ATP_BS"/>
</dbReference>
<evidence type="ECO:0000256" key="3">
    <source>
        <dbReference type="ARBA" id="ARBA00022777"/>
    </source>
</evidence>
<keyword evidence="3 8" id="KW-0418">Kinase</keyword>
<evidence type="ECO:0000256" key="2">
    <source>
        <dbReference type="ARBA" id="ARBA00022741"/>
    </source>
</evidence>
<dbReference type="SUPFAM" id="SSF56112">
    <property type="entry name" value="Protein kinase-like (PK-like)"/>
    <property type="match status" value="1"/>
</dbReference>
<feature type="non-terminal residue" evidence="8">
    <location>
        <position position="430"/>
    </location>
</feature>
<gene>
    <name evidence="8" type="ORF">KC729_16550</name>
</gene>
<organism evidence="8 9">
    <name type="scientific">Eiseniibacteriota bacterium</name>
    <dbReference type="NCBI Taxonomy" id="2212470"/>
    <lineage>
        <taxon>Bacteria</taxon>
        <taxon>Candidatus Eiseniibacteriota</taxon>
    </lineage>
</organism>
<evidence type="ECO:0000313" key="9">
    <source>
        <dbReference type="Proteomes" id="UP000697710"/>
    </source>
</evidence>
<keyword evidence="8" id="KW-0723">Serine/threonine-protein kinase</keyword>
<evidence type="ECO:0000256" key="5">
    <source>
        <dbReference type="PROSITE-ProRule" id="PRU10141"/>
    </source>
</evidence>
<evidence type="ECO:0000256" key="4">
    <source>
        <dbReference type="ARBA" id="ARBA00022840"/>
    </source>
</evidence>
<feature type="binding site" evidence="5">
    <location>
        <position position="119"/>
    </location>
    <ligand>
        <name>ATP</name>
        <dbReference type="ChEBI" id="CHEBI:30616"/>
    </ligand>
</feature>
<keyword evidence="4 5" id="KW-0067">ATP-binding</keyword>
<dbReference type="PROSITE" id="PS50011">
    <property type="entry name" value="PROTEIN_KINASE_DOM"/>
    <property type="match status" value="1"/>
</dbReference>
<dbReference type="AlphaFoldDB" id="A0A956M0Y5"/>
<dbReference type="InterPro" id="IPR011009">
    <property type="entry name" value="Kinase-like_dom_sf"/>
</dbReference>
<evidence type="ECO:0000259" key="7">
    <source>
        <dbReference type="PROSITE" id="PS50011"/>
    </source>
</evidence>
<evidence type="ECO:0000256" key="1">
    <source>
        <dbReference type="ARBA" id="ARBA00022679"/>
    </source>
</evidence>
<keyword evidence="6" id="KW-0812">Transmembrane</keyword>
<reference evidence="8" key="1">
    <citation type="submission" date="2020-04" db="EMBL/GenBank/DDBJ databases">
        <authorList>
            <person name="Zhang T."/>
        </authorList>
    </citation>
    <scope>NUCLEOTIDE SEQUENCE</scope>
    <source>
        <strain evidence="8">HKST-UBA01</strain>
    </source>
</reference>
<comment type="caution">
    <text evidence="8">The sequence shown here is derived from an EMBL/GenBank/DDBJ whole genome shotgun (WGS) entry which is preliminary data.</text>
</comment>
<dbReference type="PANTHER" id="PTHR43289">
    <property type="entry name" value="MITOGEN-ACTIVATED PROTEIN KINASE KINASE KINASE 20-RELATED"/>
    <property type="match status" value="1"/>
</dbReference>
<proteinExistence type="predicted"/>
<dbReference type="CDD" id="cd14014">
    <property type="entry name" value="STKc_PknB_like"/>
    <property type="match status" value="1"/>
</dbReference>
<feature type="transmembrane region" description="Helical" evidence="6">
    <location>
        <begin position="401"/>
        <end position="425"/>
    </location>
</feature>
<dbReference type="Gene3D" id="3.30.200.20">
    <property type="entry name" value="Phosphorylase Kinase, domain 1"/>
    <property type="match status" value="1"/>
</dbReference>
<dbReference type="SMART" id="SM00220">
    <property type="entry name" value="S_TKc"/>
    <property type="match status" value="1"/>
</dbReference>
<feature type="domain" description="Protein kinase" evidence="7">
    <location>
        <begin position="90"/>
        <end position="376"/>
    </location>
</feature>
<dbReference type="EMBL" id="JAGQHR010000638">
    <property type="protein sequence ID" value="MCA9729300.1"/>
    <property type="molecule type" value="Genomic_DNA"/>
</dbReference>
<dbReference type="Pfam" id="PF00069">
    <property type="entry name" value="Pkinase"/>
    <property type="match status" value="1"/>
</dbReference>